<dbReference type="PANTHER" id="PTHR42798">
    <property type="entry name" value="LIPOPROTEIN-RELEASING SYSTEM ATP-BINDING PROTEIN LOLD"/>
    <property type="match status" value="1"/>
</dbReference>
<comment type="caution">
    <text evidence="3">The sequence shown here is derived from an EMBL/GenBank/DDBJ whole genome shotgun (WGS) entry which is preliminary data.</text>
</comment>
<organism evidence="3 4">
    <name type="scientific">Clostridium carboxidivorans P7</name>
    <dbReference type="NCBI Taxonomy" id="536227"/>
    <lineage>
        <taxon>Bacteria</taxon>
        <taxon>Bacillati</taxon>
        <taxon>Bacillota</taxon>
        <taxon>Clostridia</taxon>
        <taxon>Eubacteriales</taxon>
        <taxon>Clostridiaceae</taxon>
        <taxon>Clostridium</taxon>
    </lineage>
</organism>
<dbReference type="InterPro" id="IPR003439">
    <property type="entry name" value="ABC_transporter-like_ATP-bd"/>
</dbReference>
<dbReference type="eggNOG" id="COG1136">
    <property type="taxonomic scope" value="Bacteria"/>
</dbReference>
<reference evidence="3 4" key="1">
    <citation type="submission" date="2009-06" db="EMBL/GenBank/DDBJ databases">
        <title>The draft genome of Clostridium carboxidivorans P7.</title>
        <authorList>
            <consortium name="US DOE Joint Genome Institute (JGI-PGF)"/>
            <person name="Lucas S."/>
            <person name="Copeland A."/>
            <person name="Lapidus A."/>
            <person name="Glavina del Rio T."/>
            <person name="Tice H."/>
            <person name="Bruce D."/>
            <person name="Goodwin L."/>
            <person name="Pitluck S."/>
            <person name="Larimer F."/>
            <person name="Land M.L."/>
            <person name="Hauser L."/>
            <person name="Hemme C.L."/>
        </authorList>
    </citation>
    <scope>NUCLEOTIDE SEQUENCE [LARGE SCALE GENOMIC DNA]</scope>
    <source>
        <strain evidence="3 4">P7</strain>
    </source>
</reference>
<dbReference type="SUPFAM" id="SSF52540">
    <property type="entry name" value="P-loop containing nucleoside triphosphate hydrolases"/>
    <property type="match status" value="1"/>
</dbReference>
<gene>
    <name evidence="3" type="ORF">CcarbDRAFT_3314</name>
</gene>
<dbReference type="InterPro" id="IPR027417">
    <property type="entry name" value="P-loop_NTPase"/>
</dbReference>
<evidence type="ECO:0000256" key="1">
    <source>
        <dbReference type="ARBA" id="ARBA00005417"/>
    </source>
</evidence>
<proteinExistence type="inferred from homology"/>
<sequence>MSGGEKQRVAAARAIITNPSLILADEPTGSLDSNAAKVLLESLESLNKTRNSTIILVTHDPFTASFAKRILFIKDGKIFNEIIRGEDSRGEFFNRIIEVVSLLGGDTRHVH</sequence>
<evidence type="ECO:0000313" key="3">
    <source>
        <dbReference type="EMBL" id="EET86234.1"/>
    </source>
</evidence>
<evidence type="ECO:0000313" key="4">
    <source>
        <dbReference type="Proteomes" id="UP000004198"/>
    </source>
</evidence>
<protein>
    <submittedName>
        <fullName evidence="3">ABC transporter</fullName>
    </submittedName>
</protein>
<dbReference type="GO" id="GO:0005524">
    <property type="term" value="F:ATP binding"/>
    <property type="evidence" value="ECO:0007669"/>
    <property type="project" value="InterPro"/>
</dbReference>
<evidence type="ECO:0000259" key="2">
    <source>
        <dbReference type="Pfam" id="PF00005"/>
    </source>
</evidence>
<comment type="similarity">
    <text evidence="1">Belongs to the ABC transporter superfamily.</text>
</comment>
<dbReference type="AlphaFoldDB" id="C6PWZ7"/>
<name>C6PWZ7_9CLOT</name>
<dbReference type="Gene3D" id="3.40.50.300">
    <property type="entry name" value="P-loop containing nucleotide triphosphate hydrolases"/>
    <property type="match status" value="1"/>
</dbReference>
<dbReference type="GO" id="GO:0016887">
    <property type="term" value="F:ATP hydrolysis activity"/>
    <property type="evidence" value="ECO:0007669"/>
    <property type="project" value="InterPro"/>
</dbReference>
<dbReference type="Proteomes" id="UP000004198">
    <property type="component" value="Unassembled WGS sequence"/>
</dbReference>
<accession>C6PWZ7</accession>
<feature type="domain" description="ABC transporter" evidence="2">
    <location>
        <begin position="1"/>
        <end position="28"/>
    </location>
</feature>
<dbReference type="EMBL" id="ACVI01000060">
    <property type="protein sequence ID" value="EET86234.1"/>
    <property type="molecule type" value="Genomic_DNA"/>
</dbReference>
<dbReference type="PANTHER" id="PTHR42798:SF7">
    <property type="entry name" value="ALPHA-D-RIBOSE 1-METHYLPHOSPHONATE 5-TRIPHOSPHATE SYNTHASE SUBUNIT PHNL"/>
    <property type="match status" value="1"/>
</dbReference>
<keyword evidence="4" id="KW-1185">Reference proteome</keyword>
<dbReference type="Pfam" id="PF00005">
    <property type="entry name" value="ABC_tran"/>
    <property type="match status" value="1"/>
</dbReference>